<sequence length="887" mass="95684">MVWNVDDLDFHLPSHAQDMLDGLRRLRSQPKLVDVTLLVGGRELPCHRGLLALSSPYFHAMFAGDFAESFSARVELRDLDPAVVAQLVDFVYTGRLTITQGNVEALTRTAARLHFPAVQKVCGRYLQQQLDATNCLGICEFGEQQGLLGVAAKAWAFLRENFEAVAQEDEFLQLSQERLATCLAGDLLQVQPEQSRLEALLRWVRHDPQARATHLPELLGLVHLDAVPRPRVQQLLATEPLIRESEACREALSQGHEGALLGLPQELEEVLVVVGGRALEDEEEEGGAQELAPRPGNFAFYDTRAKRWMALPDFPDYHKWGFSLAALNNDVYVTGGSRGTKTDTWSTTQAWCFPLREAAWRPVAPMLKARTNHASAALNGEIYAIGGTTLDVVEVESYDPYTDTWTPVSPALKYVSNFSAAGCQGRLYLVGSSACKYNALALQCYNPVTDAWSVIASPFLPKYVSSPRCAALHGALYLVGDNTKKVYVYDPGANLWQKVSQPHLPGRPHLDPRPCREQAWGRWGLGVSPPGEVGTVNGDTGAQSPPEDGRAGGLGLLVTEDALPPAHRACPPPSGPGEGAEGGPLGATEPWPSSLFLPEKEEGQCPEPVVASALAEGQQGNSKASVSVTLLAAAVPWRQRSADRRPPLQRRNSCREDPARLTLSSRVPSAGPVPAHSVVLGWVPAVWGPTWSFPGLGVCRPLLSSPGDLSPPALPGSSRRAHIFSPHPAAPIQGTPEATGRGKGCRGRAMGPMGHLSGLRPHLSPLRENSREPEAQPSRHAGREPWGQASTSPTPFDTPASDVSKFRPERERGGRKRHPGRRRVERGAVGSLRWRESLRGPGGAAGVRSQAAGVLVPWMGCGPSSLHVPPSHPEGTVATALQSPAGR</sequence>
<dbReference type="PANTHER" id="PTHR24412">
    <property type="entry name" value="KELCH PROTEIN"/>
    <property type="match status" value="1"/>
</dbReference>
<keyword evidence="1" id="KW-0880">Kelch repeat</keyword>
<keyword evidence="2" id="KW-0677">Repeat</keyword>
<dbReference type="Gene3D" id="3.30.710.10">
    <property type="entry name" value="Potassium Channel Kv1.1, Chain A"/>
    <property type="match status" value="1"/>
</dbReference>
<dbReference type="SMART" id="SM00612">
    <property type="entry name" value="Kelch"/>
    <property type="match status" value="2"/>
</dbReference>
<dbReference type="GeneID" id="103002218"/>
<dbReference type="Proteomes" id="UP001652580">
    <property type="component" value="Chromosome 8"/>
</dbReference>
<feature type="domain" description="BTB" evidence="4">
    <location>
        <begin position="33"/>
        <end position="100"/>
    </location>
</feature>
<evidence type="ECO:0000313" key="5">
    <source>
        <dbReference type="Proteomes" id="UP001652580"/>
    </source>
</evidence>
<dbReference type="InterPro" id="IPR011333">
    <property type="entry name" value="SKP1/BTB/POZ_sf"/>
</dbReference>
<dbReference type="PROSITE" id="PS50097">
    <property type="entry name" value="BTB"/>
    <property type="match status" value="1"/>
</dbReference>
<dbReference type="Pfam" id="PF07707">
    <property type="entry name" value="BACK"/>
    <property type="match status" value="1"/>
</dbReference>
<evidence type="ECO:0000259" key="4">
    <source>
        <dbReference type="PROSITE" id="PS50097"/>
    </source>
</evidence>
<proteinExistence type="predicted"/>
<feature type="region of interest" description="Disordered" evidence="3">
    <location>
        <begin position="639"/>
        <end position="659"/>
    </location>
</feature>
<dbReference type="InterPro" id="IPR015915">
    <property type="entry name" value="Kelch-typ_b-propeller"/>
</dbReference>
<dbReference type="AlphaFoldDB" id="A0A384AC62"/>
<dbReference type="InterPro" id="IPR000210">
    <property type="entry name" value="BTB/POZ_dom"/>
</dbReference>
<dbReference type="Gene3D" id="1.25.40.420">
    <property type="match status" value="1"/>
</dbReference>
<feature type="region of interest" description="Disordered" evidence="3">
    <location>
        <begin position="866"/>
        <end position="887"/>
    </location>
</feature>
<dbReference type="KEGG" id="bacu:103002218"/>
<keyword evidence="5" id="KW-1185">Reference proteome</keyword>
<feature type="compositionally biased region" description="Basic residues" evidence="3">
    <location>
        <begin position="813"/>
        <end position="824"/>
    </location>
</feature>
<dbReference type="Pfam" id="PF01344">
    <property type="entry name" value="Kelch_1"/>
    <property type="match status" value="1"/>
</dbReference>
<organism evidence="5 6">
    <name type="scientific">Balaenoptera acutorostrata</name>
    <name type="common">Common minke whale</name>
    <name type="synonym">Balaena rostrata</name>
    <dbReference type="NCBI Taxonomy" id="9767"/>
    <lineage>
        <taxon>Eukaryota</taxon>
        <taxon>Metazoa</taxon>
        <taxon>Chordata</taxon>
        <taxon>Craniata</taxon>
        <taxon>Vertebrata</taxon>
        <taxon>Euteleostomi</taxon>
        <taxon>Mammalia</taxon>
        <taxon>Eutheria</taxon>
        <taxon>Laurasiatheria</taxon>
        <taxon>Artiodactyla</taxon>
        <taxon>Whippomorpha</taxon>
        <taxon>Cetacea</taxon>
        <taxon>Mysticeti</taxon>
        <taxon>Balaenopteridae</taxon>
        <taxon>Balaenoptera</taxon>
    </lineage>
</organism>
<dbReference type="SMART" id="SM00875">
    <property type="entry name" value="BACK"/>
    <property type="match status" value="1"/>
</dbReference>
<feature type="region of interest" description="Disordered" evidence="3">
    <location>
        <begin position="526"/>
        <end position="606"/>
    </location>
</feature>
<gene>
    <name evidence="6" type="primary">KLHL30</name>
</gene>
<evidence type="ECO:0000256" key="1">
    <source>
        <dbReference type="ARBA" id="ARBA00022441"/>
    </source>
</evidence>
<dbReference type="CTD" id="377007"/>
<accession>A0A384AC62</accession>
<dbReference type="InParanoid" id="A0A384AC62"/>
<dbReference type="Pfam" id="PF00651">
    <property type="entry name" value="BTB"/>
    <property type="match status" value="1"/>
</dbReference>
<dbReference type="SUPFAM" id="SSF117281">
    <property type="entry name" value="Kelch motif"/>
    <property type="match status" value="1"/>
</dbReference>
<dbReference type="InterPro" id="IPR006652">
    <property type="entry name" value="Kelch_1"/>
</dbReference>
<dbReference type="RefSeq" id="XP_007184878.2">
    <property type="nucleotide sequence ID" value="XM_007184816.2"/>
</dbReference>
<dbReference type="CDD" id="cd18469">
    <property type="entry name" value="BACK_KLHL30"/>
    <property type="match status" value="1"/>
</dbReference>
<protein>
    <submittedName>
        <fullName evidence="6">Kelch-like protein 30 isoform X1</fullName>
    </submittedName>
</protein>
<dbReference type="InterPro" id="IPR030582">
    <property type="entry name" value="KLHL30_BACK"/>
</dbReference>
<name>A0A384AC62_BALAC</name>
<dbReference type="InterPro" id="IPR011705">
    <property type="entry name" value="BACK"/>
</dbReference>
<dbReference type="Gene3D" id="2.120.10.80">
    <property type="entry name" value="Kelch-type beta propeller"/>
    <property type="match status" value="1"/>
</dbReference>
<dbReference type="SUPFAM" id="SSF54695">
    <property type="entry name" value="POZ domain"/>
    <property type="match status" value="1"/>
</dbReference>
<dbReference type="PANTHER" id="PTHR24412:SF398">
    <property type="entry name" value="KELCH-LIKE PROTEIN 30"/>
    <property type="match status" value="1"/>
</dbReference>
<dbReference type="FunCoup" id="A0A384AC62">
    <property type="interactions" value="37"/>
</dbReference>
<reference evidence="6" key="1">
    <citation type="submission" date="2025-08" db="UniProtKB">
        <authorList>
            <consortium name="RefSeq"/>
        </authorList>
    </citation>
    <scope>IDENTIFICATION</scope>
</reference>
<evidence type="ECO:0000256" key="3">
    <source>
        <dbReference type="SAM" id="MobiDB-lite"/>
    </source>
</evidence>
<evidence type="ECO:0000256" key="2">
    <source>
        <dbReference type="ARBA" id="ARBA00022737"/>
    </source>
</evidence>
<dbReference type="STRING" id="310752.A0A384AC62"/>
<dbReference type="SMART" id="SM00225">
    <property type="entry name" value="BTB"/>
    <property type="match status" value="1"/>
</dbReference>
<feature type="region of interest" description="Disordered" evidence="3">
    <location>
        <begin position="710"/>
        <end position="828"/>
    </location>
</feature>
<evidence type="ECO:0000313" key="6">
    <source>
        <dbReference type="RefSeq" id="XP_007184878.2"/>
    </source>
</evidence>
<feature type="compositionally biased region" description="Gly residues" evidence="3">
    <location>
        <begin position="576"/>
        <end position="585"/>
    </location>
</feature>